<feature type="active site" evidence="7">
    <location>
        <position position="113"/>
    </location>
</feature>
<dbReference type="Pfam" id="PF00768">
    <property type="entry name" value="Peptidase_S11"/>
    <property type="match status" value="1"/>
</dbReference>
<dbReference type="OrthoDB" id="9791132at2"/>
<dbReference type="GO" id="GO:0009002">
    <property type="term" value="F:serine-type D-Ala-D-Ala carboxypeptidase activity"/>
    <property type="evidence" value="ECO:0007669"/>
    <property type="project" value="InterPro"/>
</dbReference>
<dbReference type="InterPro" id="IPR001967">
    <property type="entry name" value="Peptidase_S11_N"/>
</dbReference>
<dbReference type="InterPro" id="IPR012338">
    <property type="entry name" value="Beta-lactam/transpept-like"/>
</dbReference>
<protein>
    <submittedName>
        <fullName evidence="12">D-alanyl-D-alanine carboxypeptidase</fullName>
    </submittedName>
</protein>
<evidence type="ECO:0000256" key="6">
    <source>
        <dbReference type="ARBA" id="ARBA00023316"/>
    </source>
</evidence>
<dbReference type="AlphaFoldDB" id="A0A345BV62"/>
<evidence type="ECO:0000313" key="13">
    <source>
        <dbReference type="Proteomes" id="UP000252100"/>
    </source>
</evidence>
<dbReference type="GO" id="GO:0006508">
    <property type="term" value="P:proteolysis"/>
    <property type="evidence" value="ECO:0007669"/>
    <property type="project" value="InterPro"/>
</dbReference>
<feature type="active site" description="Acyl-ester intermediate" evidence="7">
    <location>
        <position position="58"/>
    </location>
</feature>
<dbReference type="PANTHER" id="PTHR21581:SF33">
    <property type="entry name" value="D-ALANYL-D-ALANINE CARBOXYPEPTIDASE DACB"/>
    <property type="match status" value="1"/>
</dbReference>
<dbReference type="KEGG" id="rue:DT065_01640"/>
<evidence type="ECO:0000256" key="4">
    <source>
        <dbReference type="ARBA" id="ARBA00022960"/>
    </source>
</evidence>
<gene>
    <name evidence="12" type="ORF">DT065_01640</name>
</gene>
<dbReference type="GO" id="GO:0009252">
    <property type="term" value="P:peptidoglycan biosynthetic process"/>
    <property type="evidence" value="ECO:0007669"/>
    <property type="project" value="UniProtKB-KW"/>
</dbReference>
<feature type="signal peptide" evidence="10">
    <location>
        <begin position="1"/>
        <end position="23"/>
    </location>
</feature>
<keyword evidence="12" id="KW-0121">Carboxypeptidase</keyword>
<feature type="active site" description="Proton acceptor" evidence="7">
    <location>
        <position position="61"/>
    </location>
</feature>
<comment type="similarity">
    <text evidence="1 9">Belongs to the peptidase S11 family.</text>
</comment>
<dbReference type="RefSeq" id="WP_114370286.1">
    <property type="nucleotide sequence ID" value="NZ_CP031092.1"/>
</dbReference>
<evidence type="ECO:0000313" key="12">
    <source>
        <dbReference type="EMBL" id="AXF54843.1"/>
    </source>
</evidence>
<keyword evidence="2 10" id="KW-0732">Signal</keyword>
<feature type="domain" description="Peptidase S11 D-alanyl-D-alanine carboxypeptidase A N-terminal" evidence="11">
    <location>
        <begin position="23"/>
        <end position="252"/>
    </location>
</feature>
<keyword evidence="13" id="KW-1185">Reference proteome</keyword>
<organism evidence="12 13">
    <name type="scientific">Salicibibacter kimchii</name>
    <dbReference type="NCBI Taxonomy" id="2099786"/>
    <lineage>
        <taxon>Bacteria</taxon>
        <taxon>Bacillati</taxon>
        <taxon>Bacillota</taxon>
        <taxon>Bacilli</taxon>
        <taxon>Bacillales</taxon>
        <taxon>Bacillaceae</taxon>
        <taxon>Salicibibacter</taxon>
    </lineage>
</organism>
<dbReference type="GO" id="GO:0008360">
    <property type="term" value="P:regulation of cell shape"/>
    <property type="evidence" value="ECO:0007669"/>
    <property type="project" value="UniProtKB-KW"/>
</dbReference>
<evidence type="ECO:0000256" key="2">
    <source>
        <dbReference type="ARBA" id="ARBA00022729"/>
    </source>
</evidence>
<proteinExistence type="inferred from homology"/>
<dbReference type="GO" id="GO:0071555">
    <property type="term" value="P:cell wall organization"/>
    <property type="evidence" value="ECO:0007669"/>
    <property type="project" value="UniProtKB-KW"/>
</dbReference>
<reference evidence="12 13" key="1">
    <citation type="journal article" date="2018" name="J. Microbiol.">
        <title>Salicibibacter kimchii gen. nov., sp. nov., a moderately halophilic and alkalitolerant bacterium in the family Bacillaceae, isolated from kimchi.</title>
        <authorList>
            <person name="Jang J.Y."/>
            <person name="Oh Y.J."/>
            <person name="Lim S.K."/>
            <person name="Park H.K."/>
            <person name="Lee C."/>
            <person name="Kim J.Y."/>
            <person name="Lee M.A."/>
            <person name="Choi H.J."/>
        </authorList>
    </citation>
    <scope>NUCLEOTIDE SEQUENCE [LARGE SCALE GENOMIC DNA]</scope>
    <source>
        <strain evidence="12 13">NKC1-1</strain>
    </source>
</reference>
<dbReference type="Gene3D" id="2.30.140.30">
    <property type="match status" value="1"/>
</dbReference>
<evidence type="ECO:0000256" key="1">
    <source>
        <dbReference type="ARBA" id="ARBA00007164"/>
    </source>
</evidence>
<dbReference type="PRINTS" id="PR00725">
    <property type="entry name" value="DADACBPTASE1"/>
</dbReference>
<keyword evidence="5" id="KW-0573">Peptidoglycan synthesis</keyword>
<keyword evidence="4" id="KW-0133">Cell shape</keyword>
<dbReference type="InterPro" id="IPR018044">
    <property type="entry name" value="Peptidase_S11"/>
</dbReference>
<evidence type="ECO:0000259" key="11">
    <source>
        <dbReference type="Pfam" id="PF00768"/>
    </source>
</evidence>
<sequence length="368" mass="42152">MRLRLILFMACLLVFVMPLDVNAEEPFAVSAESAIVVEAESGRVLWEKDAYSEKRIASITKIMTTIVAIEQGDLDDSVEISEQAAGTEGSSLYLQAGEEVKLEDLLYGLMLRSGNDSAIAIAEHVGGSVDGFVFLMNEKVNELGLKNTIFANPHGLDDHENHYSSAYDMAMIMKEAMEFDAFNAISGTKVHRAPNENEDWERVWRNKNRLLTERYEYATGGKTGYTDRAKRTLVTSANKDNMDLIAVTLNAPSDWDDHVRMFEYGFDTYQMHRLIDAGELERGQEEGYEAYEVRRSVTYPLSEDEYARVLPKIKWDNDEHLPFAGHLQFQLDNRVISEQPIFREEAEETTEEHSFWVRLKNRFRQMME</sequence>
<dbReference type="Gene3D" id="3.40.710.10">
    <property type="entry name" value="DD-peptidase/beta-lactamase superfamily"/>
    <property type="match status" value="1"/>
</dbReference>
<dbReference type="SUPFAM" id="SSF56601">
    <property type="entry name" value="beta-lactamase/transpeptidase-like"/>
    <property type="match status" value="1"/>
</dbReference>
<dbReference type="Proteomes" id="UP000252100">
    <property type="component" value="Chromosome"/>
</dbReference>
<evidence type="ECO:0000256" key="5">
    <source>
        <dbReference type="ARBA" id="ARBA00022984"/>
    </source>
</evidence>
<keyword evidence="3" id="KW-0378">Hydrolase</keyword>
<evidence type="ECO:0000256" key="9">
    <source>
        <dbReference type="RuleBase" id="RU004016"/>
    </source>
</evidence>
<evidence type="ECO:0000256" key="7">
    <source>
        <dbReference type="PIRSR" id="PIRSR618044-1"/>
    </source>
</evidence>
<keyword evidence="6" id="KW-0961">Cell wall biogenesis/degradation</keyword>
<name>A0A345BV62_9BACI</name>
<dbReference type="PANTHER" id="PTHR21581">
    <property type="entry name" value="D-ALANYL-D-ALANINE CARBOXYPEPTIDASE"/>
    <property type="match status" value="1"/>
</dbReference>
<accession>A0A345BV62</accession>
<feature type="chain" id="PRO_5016922750" evidence="10">
    <location>
        <begin position="24"/>
        <end position="368"/>
    </location>
</feature>
<keyword evidence="12" id="KW-0645">Protease</keyword>
<evidence type="ECO:0000256" key="10">
    <source>
        <dbReference type="SAM" id="SignalP"/>
    </source>
</evidence>
<feature type="binding site" evidence="8">
    <location>
        <position position="222"/>
    </location>
    <ligand>
        <name>substrate</name>
    </ligand>
</feature>
<evidence type="ECO:0000256" key="8">
    <source>
        <dbReference type="PIRSR" id="PIRSR618044-2"/>
    </source>
</evidence>
<evidence type="ECO:0000256" key="3">
    <source>
        <dbReference type="ARBA" id="ARBA00022801"/>
    </source>
</evidence>
<dbReference type="EMBL" id="CP031092">
    <property type="protein sequence ID" value="AXF54843.1"/>
    <property type="molecule type" value="Genomic_DNA"/>
</dbReference>